<evidence type="ECO:0000256" key="6">
    <source>
        <dbReference type="SAM" id="Phobius"/>
    </source>
</evidence>
<keyword evidence="8" id="KW-1185">Reference proteome</keyword>
<feature type="transmembrane region" description="Helical" evidence="6">
    <location>
        <begin position="39"/>
        <end position="62"/>
    </location>
</feature>
<comment type="subcellular location">
    <subcellularLocation>
        <location evidence="1">Membrane</location>
        <topology evidence="1">Multi-pass membrane protein</topology>
    </subcellularLocation>
</comment>
<organism evidence="7 8">
    <name type="scientific">Acaromyces ingoldii</name>
    <dbReference type="NCBI Taxonomy" id="215250"/>
    <lineage>
        <taxon>Eukaryota</taxon>
        <taxon>Fungi</taxon>
        <taxon>Dikarya</taxon>
        <taxon>Basidiomycota</taxon>
        <taxon>Ustilaginomycotina</taxon>
        <taxon>Exobasidiomycetes</taxon>
        <taxon>Exobasidiales</taxon>
        <taxon>Cryptobasidiaceae</taxon>
        <taxon>Acaromyces</taxon>
    </lineage>
</organism>
<dbReference type="PANTHER" id="PTHR10231">
    <property type="entry name" value="NUCLEOTIDE-SUGAR TRANSMEMBRANE TRANSPORTER"/>
    <property type="match status" value="1"/>
</dbReference>
<protein>
    <recommendedName>
        <fullName evidence="9">Nucleotide-sugar transporter</fullName>
    </recommendedName>
</protein>
<keyword evidence="4 6" id="KW-0472">Membrane</keyword>
<feature type="transmembrane region" description="Helical" evidence="6">
    <location>
        <begin position="74"/>
        <end position="96"/>
    </location>
</feature>
<dbReference type="OrthoDB" id="408493at2759"/>
<dbReference type="GeneID" id="37045579"/>
<sequence length="381" mass="40135">METTLRSVSAVGVGALFAMTAQKSVSSMLLHESTTRVAYPVAVAVCLGEVVKMIVSLLIVCYESTKRKRTWTDASLWQSLLSTKGFALFLPAALYVVQNNLYMFAASHLTPTVFQALWQLRIISTAFFSYTILKKRFSRGQCVSMTVLVFSIVMIQAGSRSKAVANTIDIKPSTGEAGVSTGDALVGSLAMLCACVLSGLAGVLLERIYTDGATNLWVANVHLSVFSLPPAVLAVAARLAHERNGTHLEAFGQSGWPWVAVALHSLGGVLTALVTKHAGNIAKNFSGAIAISITFLLSTSGFLPGGALTLTGQGLATVWAGIALLAYSTWLYLESPAAVKPPPDRAGYTALASSTASEGRGPTASSPTPSSTFSEEHETKI</sequence>
<dbReference type="EMBL" id="KZ819638">
    <property type="protein sequence ID" value="PWN88592.1"/>
    <property type="molecule type" value="Genomic_DNA"/>
</dbReference>
<dbReference type="InterPro" id="IPR037185">
    <property type="entry name" value="EmrE-like"/>
</dbReference>
<gene>
    <name evidence="7" type="ORF">FA10DRAFT_281078</name>
</gene>
<dbReference type="GO" id="GO:0015165">
    <property type="term" value="F:pyrimidine nucleotide-sugar transmembrane transporter activity"/>
    <property type="evidence" value="ECO:0007669"/>
    <property type="project" value="InterPro"/>
</dbReference>
<dbReference type="InParanoid" id="A0A316YHE9"/>
<feature type="transmembrane region" description="Helical" evidence="6">
    <location>
        <begin position="116"/>
        <end position="133"/>
    </location>
</feature>
<accession>A0A316YHE9</accession>
<dbReference type="SUPFAM" id="SSF103481">
    <property type="entry name" value="Multidrug resistance efflux transporter EmrE"/>
    <property type="match status" value="1"/>
</dbReference>
<evidence type="ECO:0000256" key="5">
    <source>
        <dbReference type="SAM" id="MobiDB-lite"/>
    </source>
</evidence>
<feature type="transmembrane region" description="Helical" evidence="6">
    <location>
        <begin position="185"/>
        <end position="205"/>
    </location>
</feature>
<dbReference type="Proteomes" id="UP000245768">
    <property type="component" value="Unassembled WGS sequence"/>
</dbReference>
<dbReference type="GO" id="GO:0000139">
    <property type="term" value="C:Golgi membrane"/>
    <property type="evidence" value="ECO:0007669"/>
    <property type="project" value="InterPro"/>
</dbReference>
<dbReference type="Pfam" id="PF04142">
    <property type="entry name" value="Nuc_sug_transp"/>
    <property type="match status" value="1"/>
</dbReference>
<feature type="transmembrane region" description="Helical" evidence="6">
    <location>
        <begin position="314"/>
        <end position="333"/>
    </location>
</feature>
<dbReference type="AlphaFoldDB" id="A0A316YHE9"/>
<feature type="region of interest" description="Disordered" evidence="5">
    <location>
        <begin position="349"/>
        <end position="381"/>
    </location>
</feature>
<name>A0A316YHE9_9BASI</name>
<keyword evidence="2 6" id="KW-0812">Transmembrane</keyword>
<evidence type="ECO:0000313" key="7">
    <source>
        <dbReference type="EMBL" id="PWN88592.1"/>
    </source>
</evidence>
<proteinExistence type="predicted"/>
<feature type="compositionally biased region" description="Low complexity" evidence="5">
    <location>
        <begin position="362"/>
        <end position="373"/>
    </location>
</feature>
<dbReference type="STRING" id="215250.A0A316YHE9"/>
<keyword evidence="3 6" id="KW-1133">Transmembrane helix</keyword>
<feature type="transmembrane region" description="Helical" evidence="6">
    <location>
        <begin position="145"/>
        <end position="165"/>
    </location>
</feature>
<evidence type="ECO:0000313" key="8">
    <source>
        <dbReference type="Proteomes" id="UP000245768"/>
    </source>
</evidence>
<evidence type="ECO:0000256" key="1">
    <source>
        <dbReference type="ARBA" id="ARBA00004141"/>
    </source>
</evidence>
<feature type="transmembrane region" description="Helical" evidence="6">
    <location>
        <begin position="217"/>
        <end position="236"/>
    </location>
</feature>
<dbReference type="FunCoup" id="A0A316YHE9">
    <property type="interactions" value="32"/>
</dbReference>
<dbReference type="RefSeq" id="XP_025375790.1">
    <property type="nucleotide sequence ID" value="XM_025523663.1"/>
</dbReference>
<feature type="transmembrane region" description="Helical" evidence="6">
    <location>
        <begin position="287"/>
        <end position="308"/>
    </location>
</feature>
<dbReference type="NCBIfam" id="TIGR00803">
    <property type="entry name" value="nst"/>
    <property type="match status" value="1"/>
</dbReference>
<dbReference type="InterPro" id="IPR007271">
    <property type="entry name" value="Nuc_sug_transpt"/>
</dbReference>
<evidence type="ECO:0000256" key="3">
    <source>
        <dbReference type="ARBA" id="ARBA00022989"/>
    </source>
</evidence>
<evidence type="ECO:0008006" key="9">
    <source>
        <dbReference type="Google" id="ProtNLM"/>
    </source>
</evidence>
<reference evidence="7 8" key="1">
    <citation type="journal article" date="2018" name="Mol. Biol. Evol.">
        <title>Broad Genomic Sampling Reveals a Smut Pathogenic Ancestry of the Fungal Clade Ustilaginomycotina.</title>
        <authorList>
            <person name="Kijpornyongpan T."/>
            <person name="Mondo S.J."/>
            <person name="Barry K."/>
            <person name="Sandor L."/>
            <person name="Lee J."/>
            <person name="Lipzen A."/>
            <person name="Pangilinan J."/>
            <person name="LaButti K."/>
            <person name="Hainaut M."/>
            <person name="Henrissat B."/>
            <person name="Grigoriev I.V."/>
            <person name="Spatafora J.W."/>
            <person name="Aime M.C."/>
        </authorList>
    </citation>
    <scope>NUCLEOTIDE SEQUENCE [LARGE SCALE GENOMIC DNA]</scope>
    <source>
        <strain evidence="7 8">MCA 4198</strain>
    </source>
</reference>
<feature type="transmembrane region" description="Helical" evidence="6">
    <location>
        <begin position="256"/>
        <end position="275"/>
    </location>
</feature>
<evidence type="ECO:0000256" key="2">
    <source>
        <dbReference type="ARBA" id="ARBA00022692"/>
    </source>
</evidence>
<evidence type="ECO:0000256" key="4">
    <source>
        <dbReference type="ARBA" id="ARBA00023136"/>
    </source>
</evidence>